<dbReference type="InterPro" id="IPR052022">
    <property type="entry name" value="26kDa_periplasmic_antigen"/>
</dbReference>
<keyword evidence="1" id="KW-0732">Signal</keyword>
<dbReference type="Gene3D" id="3.30.110.170">
    <property type="entry name" value="Protein of unknown function (DUF541), domain 1"/>
    <property type="match status" value="1"/>
</dbReference>
<accession>A0A0B6X1D0</accession>
<dbReference type="PANTHER" id="PTHR34387">
    <property type="entry name" value="SLR1258 PROTEIN"/>
    <property type="match status" value="1"/>
</dbReference>
<dbReference type="InterPro" id="IPR007497">
    <property type="entry name" value="SIMPL/DUF541"/>
</dbReference>
<feature type="signal peptide" evidence="1">
    <location>
        <begin position="1"/>
        <end position="28"/>
    </location>
</feature>
<name>A0A0B6X1D0_9BACT</name>
<organism evidence="2 3">
    <name type="scientific">Pyrinomonas methylaliphatogenes</name>
    <dbReference type="NCBI Taxonomy" id="454194"/>
    <lineage>
        <taxon>Bacteria</taxon>
        <taxon>Pseudomonadati</taxon>
        <taxon>Acidobacteriota</taxon>
        <taxon>Blastocatellia</taxon>
        <taxon>Blastocatellales</taxon>
        <taxon>Pyrinomonadaceae</taxon>
        <taxon>Pyrinomonas</taxon>
    </lineage>
</organism>
<evidence type="ECO:0000256" key="1">
    <source>
        <dbReference type="SAM" id="SignalP"/>
    </source>
</evidence>
<dbReference type="Pfam" id="PF04402">
    <property type="entry name" value="SIMPL"/>
    <property type="match status" value="1"/>
</dbReference>
<evidence type="ECO:0000313" key="3">
    <source>
        <dbReference type="Proteomes" id="UP000031518"/>
    </source>
</evidence>
<dbReference type="GO" id="GO:0006974">
    <property type="term" value="P:DNA damage response"/>
    <property type="evidence" value="ECO:0007669"/>
    <property type="project" value="TreeGrafter"/>
</dbReference>
<sequence precursor="true">MIQEAMRLLARLAQMSALSFLLAAAALAQETTVRGKLAHTVEPGGWLIVTAQQKFLLLNAQRFRSETWFREGTAVEAVGQLRPDAITTFQEGLPFEARTLKPTTDSDSRDLLSGFTRVTVNGDATVQAQPDTAIVTIAVVTQSKSALEAQQENARRSDAVQRAVEAVAGPGAEIKTSGYSLQPQMDYRPNVPPTITGYVARNAVVVTLNDLTKVGAVIDEAARAGANNIDSLSFTLRQDREVRARALSDAARAALDKAQAIARSLGGRVIRILEVEEGGVVRPLPRYELSRSMPAAEASTPIEPGRLEIYATVQMTVEIEARP</sequence>
<dbReference type="AlphaFoldDB" id="A0A0B6X1D0"/>
<dbReference type="OrthoDB" id="460796at2"/>
<reference evidence="2 3" key="2">
    <citation type="submission" date="2015-01" db="EMBL/GenBank/DDBJ databases">
        <title>Complete genome sequence of Pyrinomonas methylaliphatogenes type strain K22T.</title>
        <authorList>
            <person name="Lee K.C.Y."/>
            <person name="Power J.F."/>
            <person name="Dunfield P.F."/>
            <person name="Morgan X.C."/>
            <person name="Huttenhower C."/>
            <person name="Stott M.B."/>
        </authorList>
    </citation>
    <scope>NUCLEOTIDE SEQUENCE [LARGE SCALE GENOMIC DNA]</scope>
    <source>
        <strain evidence="2 3">K22</strain>
    </source>
</reference>
<evidence type="ECO:0000313" key="2">
    <source>
        <dbReference type="EMBL" id="CDM67096.1"/>
    </source>
</evidence>
<dbReference type="STRING" id="454194.PYK22_03145"/>
<keyword evidence="3" id="KW-1185">Reference proteome</keyword>
<protein>
    <recommendedName>
        <fullName evidence="4">DUF541 domain-containing protein</fullName>
    </recommendedName>
</protein>
<proteinExistence type="predicted"/>
<dbReference type="Gene3D" id="3.30.70.2970">
    <property type="entry name" value="Protein of unknown function (DUF541), domain 2"/>
    <property type="match status" value="1"/>
</dbReference>
<dbReference type="EMBL" id="CBXV010000008">
    <property type="protein sequence ID" value="CDM67096.1"/>
    <property type="molecule type" value="Genomic_DNA"/>
</dbReference>
<dbReference type="RefSeq" id="WP_060635771.1">
    <property type="nucleotide sequence ID" value="NZ_CBXV010000008.1"/>
</dbReference>
<evidence type="ECO:0008006" key="4">
    <source>
        <dbReference type="Google" id="ProtNLM"/>
    </source>
</evidence>
<dbReference type="Proteomes" id="UP000031518">
    <property type="component" value="Unassembled WGS sequence"/>
</dbReference>
<gene>
    <name evidence="2" type="ORF">PYK22_03145</name>
</gene>
<reference evidence="2 3" key="1">
    <citation type="submission" date="2013-12" db="EMBL/GenBank/DDBJ databases">
        <authorList>
            <person name="Stott M."/>
        </authorList>
    </citation>
    <scope>NUCLEOTIDE SEQUENCE [LARGE SCALE GENOMIC DNA]</scope>
    <source>
        <strain evidence="2 3">K22</strain>
    </source>
</reference>
<feature type="chain" id="PRO_5002110451" description="DUF541 domain-containing protein" evidence="1">
    <location>
        <begin position="29"/>
        <end position="323"/>
    </location>
</feature>
<dbReference type="PANTHER" id="PTHR34387:SF2">
    <property type="entry name" value="SLR1258 PROTEIN"/>
    <property type="match status" value="1"/>
</dbReference>